<dbReference type="Gene3D" id="2.60.40.10">
    <property type="entry name" value="Immunoglobulins"/>
    <property type="match status" value="1"/>
</dbReference>
<dbReference type="SUPFAM" id="SSF50965">
    <property type="entry name" value="Galactose oxidase, central domain"/>
    <property type="match status" value="1"/>
</dbReference>
<dbReference type="PANTHER" id="PTHR32208">
    <property type="entry name" value="SECRETED PROTEIN-RELATED"/>
    <property type="match status" value="1"/>
</dbReference>
<feature type="domain" description="Galactose oxidase-like Early set" evidence="3">
    <location>
        <begin position="480"/>
        <end position="574"/>
    </location>
</feature>
<dbReference type="Gene3D" id="2.130.10.80">
    <property type="entry name" value="Galactose oxidase/kelch, beta-propeller"/>
    <property type="match status" value="1"/>
</dbReference>
<accession>A0A4Z0PVN5</accession>
<comment type="caution">
    <text evidence="4">The sequence shown here is derived from an EMBL/GenBank/DDBJ whole genome shotgun (WGS) entry which is preliminary data.</text>
</comment>
<dbReference type="InterPro" id="IPR014756">
    <property type="entry name" value="Ig_E-set"/>
</dbReference>
<dbReference type="Pfam" id="PF07250">
    <property type="entry name" value="Glyoxal_oxid_N"/>
    <property type="match status" value="1"/>
</dbReference>
<keyword evidence="1" id="KW-0732">Signal</keyword>
<proteinExistence type="predicted"/>
<dbReference type="InterPro" id="IPR037293">
    <property type="entry name" value="Gal_Oxidase_central_sf"/>
</dbReference>
<protein>
    <submittedName>
        <fullName evidence="4">DUF1929 domain-containing protein</fullName>
    </submittedName>
</protein>
<dbReference type="SUPFAM" id="SSF81296">
    <property type="entry name" value="E set domains"/>
    <property type="match status" value="1"/>
</dbReference>
<keyword evidence="5" id="KW-1185">Reference proteome</keyword>
<gene>
    <name evidence="4" type="ORF">E5K00_16100</name>
</gene>
<dbReference type="InterPro" id="IPR009880">
    <property type="entry name" value="Glyoxal_oxidase_N"/>
</dbReference>
<dbReference type="AlphaFoldDB" id="A0A4Z0PVN5"/>
<dbReference type="CDD" id="cd02851">
    <property type="entry name" value="E_set_GO_C"/>
    <property type="match status" value="1"/>
</dbReference>
<evidence type="ECO:0000313" key="5">
    <source>
        <dbReference type="Proteomes" id="UP000297549"/>
    </source>
</evidence>
<reference evidence="4 5" key="1">
    <citation type="submission" date="2019-04" db="EMBL/GenBank/DDBJ databases">
        <authorList>
            <person name="Feng G."/>
            <person name="Zhang J."/>
            <person name="Zhu H."/>
        </authorList>
    </citation>
    <scope>NUCLEOTIDE SEQUENCE [LARGE SCALE GENOMIC DNA]</scope>
    <source>
        <strain evidence="4 5">JCM 31653</strain>
    </source>
</reference>
<dbReference type="OrthoDB" id="872573at2"/>
<dbReference type="EMBL" id="SRLC01000002">
    <property type="protein sequence ID" value="TGE21787.1"/>
    <property type="molecule type" value="Genomic_DNA"/>
</dbReference>
<dbReference type="RefSeq" id="WP_135464333.1">
    <property type="nucleotide sequence ID" value="NZ_SRLC01000002.1"/>
</dbReference>
<dbReference type="Proteomes" id="UP000297549">
    <property type="component" value="Unassembled WGS sequence"/>
</dbReference>
<organism evidence="4 5">
    <name type="scientific">Hymenobacter aquaticus</name>
    <dbReference type="NCBI Taxonomy" id="1867101"/>
    <lineage>
        <taxon>Bacteria</taxon>
        <taxon>Pseudomonadati</taxon>
        <taxon>Bacteroidota</taxon>
        <taxon>Cytophagia</taxon>
        <taxon>Cytophagales</taxon>
        <taxon>Hymenobacteraceae</taxon>
        <taxon>Hymenobacter</taxon>
    </lineage>
</organism>
<evidence type="ECO:0000259" key="2">
    <source>
        <dbReference type="Pfam" id="PF07250"/>
    </source>
</evidence>
<dbReference type="InterPro" id="IPR013783">
    <property type="entry name" value="Ig-like_fold"/>
</dbReference>
<evidence type="ECO:0000259" key="3">
    <source>
        <dbReference type="Pfam" id="PF09118"/>
    </source>
</evidence>
<dbReference type="PANTHER" id="PTHR32208:SF21">
    <property type="entry name" value="LOW QUALITY PROTEIN: ALDEHYDE OXIDASE GLOX-LIKE"/>
    <property type="match status" value="1"/>
</dbReference>
<sequence>MRNAIFFGLLLGRMVFPCRAQSLTEMRAAPTSSSVYARQAINLLPGFETTAAGWEARLTRPTNEVGQWSAPFGWTPYARPEGGTGIVGIHTHVLPNGNVFSWEGHNATSVMTMSPAYQWNPSTGTFTSFENSDSNIFCSGHNLMPDGKLLVAGGHHSYGTVFPSPDPLQPPTKVQEGYIGIADANIFDFSTGTWQTPASSHAVPLMAERRWYPTNTSLANGESLAIAGQIHGGNLPAPNAKANPTTQNLIPEVWQTGGGWRRLTGAARRLPLYPMMFGAPDGRVFNAGPNSNTGYLSTTGAGAWQDVGRHQLAHPQAVDLHQYDLGEHEAGTAVMYAPGKILIAGGGGFGGVTRTTELIDLNSASPQFRFGPNMAFGRQHVNATLLPDGTVLVTGGVSAATTVDADAVLSAEIWTPPTATAPDGSWRTVAAMKVPRLYHSTAVLLPDGRVLSAGGGEGGGFTAHYDAEIYSPPYLFNGPRPSVGGVPPAVGYGQSFILPTPDYARITRVTWVRLSSVTHSFNMNQRFAESSFTQTTNGLTVTAPPDANACPPGHYLLFLLDGNGIPSVGNIVKIGPSNCAAAVALSTAPRNSNNCAAMMRVSAAGTNLGTDYRWTIDGYYQPSYDGRTSIEVYLGTEAPSATVAVAVTSSCGGSAATSTQRVTHYFPKCDLK</sequence>
<feature type="domain" description="Glyoxal oxidase N-terminal" evidence="2">
    <location>
        <begin position="358"/>
        <end position="457"/>
    </location>
</feature>
<evidence type="ECO:0000256" key="1">
    <source>
        <dbReference type="ARBA" id="ARBA00022729"/>
    </source>
</evidence>
<dbReference type="InterPro" id="IPR011043">
    <property type="entry name" value="Gal_Oxase/kelch_b-propeller"/>
</dbReference>
<name>A0A4Z0PVN5_9BACT</name>
<evidence type="ECO:0000313" key="4">
    <source>
        <dbReference type="EMBL" id="TGE21787.1"/>
    </source>
</evidence>
<dbReference type="InterPro" id="IPR015202">
    <property type="entry name" value="GO-like_E_set"/>
</dbReference>
<dbReference type="Pfam" id="PF09118">
    <property type="entry name" value="GO-like_E_set"/>
    <property type="match status" value="1"/>
</dbReference>